<dbReference type="AlphaFoldDB" id="A0A9N7Y4W6"/>
<sequence length="140" mass="15915">MSHGLLCLIRTQDADYFLRPVSLSLAQRENFTAPSSHQPHILYRSQRDLQAERRGHPQRALLKRSADLTPLRSHGHFVTETSSRDATYNTVDGEHQQQRHGHHYHHGNSTRSSDGDQAEHRGSDLPRGQLSPGQRIQTRG</sequence>
<name>A0A9N7Y4W6_PLEPL</name>
<proteinExistence type="predicted"/>
<evidence type="ECO:0000313" key="2">
    <source>
        <dbReference type="EMBL" id="CAB1412951.1"/>
    </source>
</evidence>
<dbReference type="Proteomes" id="UP001153269">
    <property type="component" value="Unassembled WGS sequence"/>
</dbReference>
<feature type="compositionally biased region" description="Basic and acidic residues" evidence="1">
    <location>
        <begin position="113"/>
        <end position="124"/>
    </location>
</feature>
<organism evidence="2 3">
    <name type="scientific">Pleuronectes platessa</name>
    <name type="common">European plaice</name>
    <dbReference type="NCBI Taxonomy" id="8262"/>
    <lineage>
        <taxon>Eukaryota</taxon>
        <taxon>Metazoa</taxon>
        <taxon>Chordata</taxon>
        <taxon>Craniata</taxon>
        <taxon>Vertebrata</taxon>
        <taxon>Euteleostomi</taxon>
        <taxon>Actinopterygii</taxon>
        <taxon>Neopterygii</taxon>
        <taxon>Teleostei</taxon>
        <taxon>Neoteleostei</taxon>
        <taxon>Acanthomorphata</taxon>
        <taxon>Carangaria</taxon>
        <taxon>Pleuronectiformes</taxon>
        <taxon>Pleuronectoidei</taxon>
        <taxon>Pleuronectidae</taxon>
        <taxon>Pleuronectes</taxon>
    </lineage>
</organism>
<feature type="compositionally biased region" description="Basic and acidic residues" evidence="1">
    <location>
        <begin position="45"/>
        <end position="55"/>
    </location>
</feature>
<feature type="region of interest" description="Disordered" evidence="1">
    <location>
        <begin position="32"/>
        <end position="140"/>
    </location>
</feature>
<accession>A0A9N7Y4W6</accession>
<protein>
    <submittedName>
        <fullName evidence="2">Uncharacterized protein</fullName>
    </submittedName>
</protein>
<keyword evidence="3" id="KW-1185">Reference proteome</keyword>
<evidence type="ECO:0000313" key="3">
    <source>
        <dbReference type="Proteomes" id="UP001153269"/>
    </source>
</evidence>
<reference evidence="2" key="1">
    <citation type="submission" date="2020-03" db="EMBL/GenBank/DDBJ databases">
        <authorList>
            <person name="Weist P."/>
        </authorList>
    </citation>
    <scope>NUCLEOTIDE SEQUENCE</scope>
</reference>
<gene>
    <name evidence="2" type="ORF">PLEPLA_LOCUS647</name>
</gene>
<evidence type="ECO:0000256" key="1">
    <source>
        <dbReference type="SAM" id="MobiDB-lite"/>
    </source>
</evidence>
<feature type="compositionally biased region" description="Polar residues" evidence="1">
    <location>
        <begin position="79"/>
        <end position="90"/>
    </location>
</feature>
<feature type="compositionally biased region" description="Polar residues" evidence="1">
    <location>
        <begin position="131"/>
        <end position="140"/>
    </location>
</feature>
<comment type="caution">
    <text evidence="2">The sequence shown here is derived from an EMBL/GenBank/DDBJ whole genome shotgun (WGS) entry which is preliminary data.</text>
</comment>
<dbReference type="EMBL" id="CADEAL010000027">
    <property type="protein sequence ID" value="CAB1412951.1"/>
    <property type="molecule type" value="Genomic_DNA"/>
</dbReference>
<feature type="compositionally biased region" description="Basic residues" evidence="1">
    <location>
        <begin position="98"/>
        <end position="108"/>
    </location>
</feature>